<proteinExistence type="predicted"/>
<evidence type="ECO:0000313" key="4">
    <source>
        <dbReference type="Proteomes" id="UP000075604"/>
    </source>
</evidence>
<sequence length="306" mass="32542">MKPSRKSSILAPVLALAAALAGCGSDPEGPALVWPIGGTDELQPMSSSFGPRLQTSRDGVYDFHRGIDIPAPMGTPVYAVADGKVTRAGRYDDFEDVVVQIEHCDAPGACFYSTYIHLTMPLVETGAQVGRGEHIGYTGLAASSLFPHLHFEIRDGGTEKAYSVHPLRFLPTPAGLPPALAVRRTDADSTSSVTAEVEVTLPGIAPGLIEVAAATESRSTGEVIEERVFNYDEWNRQYTAEGDAAIIDEQSLGGIRIEPAKFNAQSSAYVIAFRFSNLDGTASADDLRITARARDVNGHVVEASAP</sequence>
<dbReference type="SUPFAM" id="SSF51261">
    <property type="entry name" value="Duplicated hybrid motif"/>
    <property type="match status" value="1"/>
</dbReference>
<dbReference type="CDD" id="cd12797">
    <property type="entry name" value="M23_peptidase"/>
    <property type="match status" value="1"/>
</dbReference>
<dbReference type="InterPro" id="IPR050570">
    <property type="entry name" value="Cell_wall_metabolism_enzyme"/>
</dbReference>
<reference evidence="3 4" key="1">
    <citation type="submission" date="2014-02" db="EMBL/GenBank/DDBJ databases">
        <title>The small core and large imbalanced accessory genome model reveals a collaborative survival strategy of Sorangium cellulosum strains in nature.</title>
        <authorList>
            <person name="Han K."/>
            <person name="Peng R."/>
            <person name="Blom J."/>
            <person name="Li Y.-Z."/>
        </authorList>
    </citation>
    <scope>NUCLEOTIDE SEQUENCE [LARGE SCALE GENOMIC DNA]</scope>
    <source>
        <strain evidence="3 4">So0157-18</strain>
    </source>
</reference>
<evidence type="ECO:0000313" key="3">
    <source>
        <dbReference type="EMBL" id="KYF59589.1"/>
    </source>
</evidence>
<dbReference type="GO" id="GO:0004222">
    <property type="term" value="F:metalloendopeptidase activity"/>
    <property type="evidence" value="ECO:0007669"/>
    <property type="project" value="TreeGrafter"/>
</dbReference>
<dbReference type="EMBL" id="JELX01001269">
    <property type="protein sequence ID" value="KYF59589.1"/>
    <property type="molecule type" value="Genomic_DNA"/>
</dbReference>
<evidence type="ECO:0000259" key="2">
    <source>
        <dbReference type="Pfam" id="PF01551"/>
    </source>
</evidence>
<comment type="caution">
    <text evidence="3">The sequence shown here is derived from an EMBL/GenBank/DDBJ whole genome shotgun (WGS) entry which is preliminary data.</text>
</comment>
<dbReference type="PANTHER" id="PTHR21666:SF270">
    <property type="entry name" value="MUREIN HYDROLASE ACTIVATOR ENVC"/>
    <property type="match status" value="1"/>
</dbReference>
<organism evidence="3 4">
    <name type="scientific">Sorangium cellulosum</name>
    <name type="common">Polyangium cellulosum</name>
    <dbReference type="NCBI Taxonomy" id="56"/>
    <lineage>
        <taxon>Bacteria</taxon>
        <taxon>Pseudomonadati</taxon>
        <taxon>Myxococcota</taxon>
        <taxon>Polyangia</taxon>
        <taxon>Polyangiales</taxon>
        <taxon>Polyangiaceae</taxon>
        <taxon>Sorangium</taxon>
    </lineage>
</organism>
<dbReference type="InterPro" id="IPR016047">
    <property type="entry name" value="M23ase_b-sheet_dom"/>
</dbReference>
<feature type="signal peptide" evidence="1">
    <location>
        <begin position="1"/>
        <end position="21"/>
    </location>
</feature>
<dbReference type="Proteomes" id="UP000075604">
    <property type="component" value="Unassembled WGS sequence"/>
</dbReference>
<dbReference type="PROSITE" id="PS51257">
    <property type="entry name" value="PROKAR_LIPOPROTEIN"/>
    <property type="match status" value="1"/>
</dbReference>
<name>A0A150PV62_SORCE</name>
<dbReference type="InterPro" id="IPR011055">
    <property type="entry name" value="Dup_hybrid_motif"/>
</dbReference>
<accession>A0A150PV62</accession>
<evidence type="ECO:0000256" key="1">
    <source>
        <dbReference type="SAM" id="SignalP"/>
    </source>
</evidence>
<feature type="domain" description="M23ase beta-sheet core" evidence="2">
    <location>
        <begin position="63"/>
        <end position="158"/>
    </location>
</feature>
<protein>
    <submittedName>
        <fullName evidence="3">Peptidase</fullName>
    </submittedName>
</protein>
<gene>
    <name evidence="3" type="ORF">BE04_00625</name>
</gene>
<dbReference type="AlphaFoldDB" id="A0A150PV62"/>
<keyword evidence="1" id="KW-0732">Signal</keyword>
<dbReference type="PANTHER" id="PTHR21666">
    <property type="entry name" value="PEPTIDASE-RELATED"/>
    <property type="match status" value="1"/>
</dbReference>
<feature type="chain" id="PRO_5007566218" evidence="1">
    <location>
        <begin position="22"/>
        <end position="306"/>
    </location>
</feature>
<dbReference type="Gene3D" id="2.70.70.10">
    <property type="entry name" value="Glucose Permease (Domain IIA)"/>
    <property type="match status" value="1"/>
</dbReference>
<dbReference type="Pfam" id="PF01551">
    <property type="entry name" value="Peptidase_M23"/>
    <property type="match status" value="1"/>
</dbReference>